<dbReference type="EMBL" id="SGVY01000118">
    <property type="protein sequence ID" value="TFH68104.1"/>
    <property type="molecule type" value="Genomic_DNA"/>
</dbReference>
<dbReference type="Proteomes" id="UP000297872">
    <property type="component" value="Unassembled WGS sequence"/>
</dbReference>
<dbReference type="AlphaFoldDB" id="A0A4Y8UJZ7"/>
<evidence type="ECO:0000256" key="1">
    <source>
        <dbReference type="SAM" id="MobiDB-lite"/>
    </source>
</evidence>
<feature type="compositionally biased region" description="Low complexity" evidence="1">
    <location>
        <begin position="62"/>
        <end position="72"/>
    </location>
</feature>
<feature type="region of interest" description="Disordered" evidence="1">
    <location>
        <begin position="45"/>
        <end position="100"/>
    </location>
</feature>
<reference evidence="2 3" key="1">
    <citation type="submission" date="2019-02" db="EMBL/GenBank/DDBJ databases">
        <title>Draft Genome Sequence of the Prevotella sp. BCRC 81118, Isolated from Human Feces.</title>
        <authorList>
            <person name="Huang C.-H."/>
        </authorList>
    </citation>
    <scope>NUCLEOTIDE SEQUENCE [LARGE SCALE GENOMIC DNA]</scope>
    <source>
        <strain evidence="2 3">BCRC 81118</strain>
    </source>
</reference>
<keyword evidence="3" id="KW-1185">Reference proteome</keyword>
<evidence type="ECO:0000313" key="3">
    <source>
        <dbReference type="Proteomes" id="UP000297872"/>
    </source>
</evidence>
<protein>
    <submittedName>
        <fullName evidence="2">Uncharacterized protein</fullName>
    </submittedName>
</protein>
<dbReference type="OrthoDB" id="1081412at2"/>
<sequence>MSSRGEESAAKVTAQSIEGVHLILRNTKGWSNAELKKKCRIELLDNRVTVEEGSDGGGDNGGSTPATPSTPSGGSGSKDDNTGQGGGSSSGSDSGDNELV</sequence>
<organism evidence="2 3">
    <name type="scientific">Segatella hominis</name>
    <dbReference type="NCBI Taxonomy" id="2518605"/>
    <lineage>
        <taxon>Bacteria</taxon>
        <taxon>Pseudomonadati</taxon>
        <taxon>Bacteroidota</taxon>
        <taxon>Bacteroidia</taxon>
        <taxon>Bacteroidales</taxon>
        <taxon>Prevotellaceae</taxon>
        <taxon>Segatella</taxon>
    </lineage>
</organism>
<evidence type="ECO:0000313" key="2">
    <source>
        <dbReference type="EMBL" id="TFH68104.1"/>
    </source>
</evidence>
<dbReference type="GeneID" id="302997006"/>
<name>A0A4Y8UJZ7_9BACT</name>
<feature type="region of interest" description="Disordered" evidence="1">
    <location>
        <begin position="1"/>
        <end position="27"/>
    </location>
</feature>
<gene>
    <name evidence="2" type="ORF">EXN75_17310</name>
</gene>
<proteinExistence type="predicted"/>
<comment type="caution">
    <text evidence="2">The sequence shown here is derived from an EMBL/GenBank/DDBJ whole genome shotgun (WGS) entry which is preliminary data.</text>
</comment>
<accession>A0A4Y8UJZ7</accession>
<dbReference type="RefSeq" id="WP_134844748.1">
    <property type="nucleotide sequence ID" value="NZ_SGVY01000118.1"/>
</dbReference>